<dbReference type="EMBL" id="CP120374">
    <property type="protein sequence ID" value="WEX91018.1"/>
    <property type="molecule type" value="Genomic_DNA"/>
</dbReference>
<evidence type="ECO:0000313" key="2">
    <source>
        <dbReference type="EMBL" id="WEX91018.1"/>
    </source>
</evidence>
<dbReference type="Gene3D" id="2.40.50.100">
    <property type="match status" value="1"/>
</dbReference>
<dbReference type="PANTHER" id="PTHR30367">
    <property type="entry name" value="P-HYDROXYBENZOIC ACID EFFLUX PUMP SUBUNIT AAEA-RELATED"/>
    <property type="match status" value="1"/>
</dbReference>
<keyword evidence="1" id="KW-1133">Transmembrane helix</keyword>
<reference evidence="2 3" key="1">
    <citation type="submission" date="2023-03" db="EMBL/GenBank/DDBJ databases">
        <authorList>
            <person name="Kaur S."/>
            <person name="Espinosa-Saiz D."/>
            <person name="Velazquez E."/>
            <person name="Menendez E."/>
            <person name="diCenzo G.C."/>
        </authorList>
    </citation>
    <scope>NUCLEOTIDE SEQUENCE [LARGE SCALE GENOMIC DNA]</scope>
    <source>
        <strain evidence="2 3">LMG 24692</strain>
    </source>
</reference>
<dbReference type="Gene3D" id="1.10.287.470">
    <property type="entry name" value="Helix hairpin bin"/>
    <property type="match status" value="1"/>
</dbReference>
<evidence type="ECO:0000313" key="3">
    <source>
        <dbReference type="Proteomes" id="UP001229355"/>
    </source>
</evidence>
<gene>
    <name evidence="2" type="ORF">PZN02_004620</name>
</gene>
<dbReference type="RefSeq" id="WP_280662981.1">
    <property type="nucleotide sequence ID" value="NZ_CP120374.1"/>
</dbReference>
<keyword evidence="3" id="KW-1185">Reference proteome</keyword>
<dbReference type="InterPro" id="IPR050393">
    <property type="entry name" value="MFP_Efflux_Pump"/>
</dbReference>
<sequence length="409" mass="44570">MLEFLICSLLTIFPDYLFRRYVQGKRIGREINLYSMWFELRYGITACVILTVSLITMIFYFHPSTTNVTAVFRTVTILPEANGRVAEVYVDLNEKVAAGTPLFRLDNTEQQAALETARRRVAEIDAETTVAHTELASADGLIAQAEGAYLQALNELETQVELNQRNPNIVAKREIERLQVAADGRKGALDAAVSNKQTLETKIASLLPAQKASAEAALAQAQVDLDKTTVRAGVAGTVQQFTLRPGDIVNPMIRTAGILVPDQRRIGLIAGFGQIEAQVMKAGMIAEATCIGKPFTIIPMVVTEVQDVIAAGQYRPTDLLVDAQQLARPGTLTAYLEPLYQSQFSGIPPGSSCIANAYTSNHDALHEPGISTPRWLYLHVIDAVGLVHAAILRLQALLLPVQTLVLTGH</sequence>
<dbReference type="Proteomes" id="UP001229355">
    <property type="component" value="Chromosome 2"/>
</dbReference>
<dbReference type="PANTHER" id="PTHR30367:SF12">
    <property type="entry name" value="P-HYDROXYBENZOIC ACID EFFLUX PUMP SUBUNIT AAEA"/>
    <property type="match status" value="1"/>
</dbReference>
<dbReference type="SUPFAM" id="SSF111369">
    <property type="entry name" value="HlyD-like secretion proteins"/>
    <property type="match status" value="2"/>
</dbReference>
<keyword evidence="1" id="KW-0472">Membrane</keyword>
<protein>
    <submittedName>
        <fullName evidence="2">HlyD family secretion protein</fullName>
    </submittedName>
</protein>
<feature type="transmembrane region" description="Helical" evidence="1">
    <location>
        <begin position="40"/>
        <end position="61"/>
    </location>
</feature>
<keyword evidence="1" id="KW-0812">Transmembrane</keyword>
<accession>A0ABY8DQ05</accession>
<evidence type="ECO:0000256" key="1">
    <source>
        <dbReference type="SAM" id="Phobius"/>
    </source>
</evidence>
<proteinExistence type="predicted"/>
<name>A0ABY8DQ05_9HYPH</name>
<organism evidence="2 3">
    <name type="scientific">Sinorhizobium garamanticum</name>
    <dbReference type="NCBI Taxonomy" id="680247"/>
    <lineage>
        <taxon>Bacteria</taxon>
        <taxon>Pseudomonadati</taxon>
        <taxon>Pseudomonadota</taxon>
        <taxon>Alphaproteobacteria</taxon>
        <taxon>Hyphomicrobiales</taxon>
        <taxon>Rhizobiaceae</taxon>
        <taxon>Sinorhizobium/Ensifer group</taxon>
        <taxon>Sinorhizobium</taxon>
    </lineage>
</organism>